<dbReference type="Pfam" id="PF13639">
    <property type="entry name" value="zf-RING_2"/>
    <property type="match status" value="1"/>
</dbReference>
<evidence type="ECO:0000256" key="15">
    <source>
        <dbReference type="SAM" id="MobiDB-lite"/>
    </source>
</evidence>
<evidence type="ECO:0000256" key="5">
    <source>
        <dbReference type="ARBA" id="ARBA00022692"/>
    </source>
</evidence>
<evidence type="ECO:0000256" key="8">
    <source>
        <dbReference type="ARBA" id="ARBA00022771"/>
    </source>
</evidence>
<evidence type="ECO:0000256" key="3">
    <source>
        <dbReference type="ARBA" id="ARBA00012483"/>
    </source>
</evidence>
<evidence type="ECO:0000256" key="4">
    <source>
        <dbReference type="ARBA" id="ARBA00022679"/>
    </source>
</evidence>
<dbReference type="InterPro" id="IPR013083">
    <property type="entry name" value="Znf_RING/FYVE/PHD"/>
</dbReference>
<dbReference type="GO" id="GO:0061630">
    <property type="term" value="F:ubiquitin protein ligase activity"/>
    <property type="evidence" value="ECO:0007669"/>
    <property type="project" value="UniProtKB-EC"/>
</dbReference>
<feature type="compositionally biased region" description="Low complexity" evidence="15">
    <location>
        <begin position="311"/>
        <end position="325"/>
    </location>
</feature>
<keyword evidence="11 16" id="KW-0472">Membrane</keyword>
<reference evidence="19 20" key="1">
    <citation type="submission" date="2015-04" db="EMBL/GenBank/DDBJ databases">
        <authorList>
            <person name="Syromyatnikov M.Y."/>
            <person name="Popov V.N."/>
        </authorList>
    </citation>
    <scope>NUCLEOTIDE SEQUENCE [LARGE SCALE GENOMIC DNA]</scope>
</reference>
<evidence type="ECO:0000256" key="7">
    <source>
        <dbReference type="ARBA" id="ARBA00022729"/>
    </source>
</evidence>
<proteinExistence type="predicted"/>
<evidence type="ECO:0000256" key="9">
    <source>
        <dbReference type="ARBA" id="ARBA00022833"/>
    </source>
</evidence>
<evidence type="ECO:0000256" key="13">
    <source>
        <dbReference type="ARBA" id="ARBA00046288"/>
    </source>
</evidence>
<dbReference type="SMART" id="SM00184">
    <property type="entry name" value="RING"/>
    <property type="match status" value="1"/>
</dbReference>
<feature type="transmembrane region" description="Helical" evidence="16">
    <location>
        <begin position="174"/>
        <end position="198"/>
    </location>
</feature>
<accession>A0A1J1IBN3</accession>
<keyword evidence="4" id="KW-0808">Transferase</keyword>
<dbReference type="SUPFAM" id="SSF52025">
    <property type="entry name" value="PA domain"/>
    <property type="match status" value="1"/>
</dbReference>
<feature type="region of interest" description="Disordered" evidence="15">
    <location>
        <begin position="283"/>
        <end position="353"/>
    </location>
</feature>
<evidence type="ECO:0000256" key="16">
    <source>
        <dbReference type="SAM" id="Phobius"/>
    </source>
</evidence>
<dbReference type="InterPro" id="IPR003137">
    <property type="entry name" value="PA_domain"/>
</dbReference>
<protein>
    <recommendedName>
        <fullName evidence="3">RING-type E3 ubiquitin transferase</fullName>
        <ecNumber evidence="3">2.3.2.27</ecNumber>
    </recommendedName>
</protein>
<dbReference type="GO" id="GO:0005737">
    <property type="term" value="C:cytoplasm"/>
    <property type="evidence" value="ECO:0007669"/>
    <property type="project" value="UniProtKB-ARBA"/>
</dbReference>
<evidence type="ECO:0000256" key="6">
    <source>
        <dbReference type="ARBA" id="ARBA00022723"/>
    </source>
</evidence>
<dbReference type="GO" id="GO:0012505">
    <property type="term" value="C:endomembrane system"/>
    <property type="evidence" value="ECO:0007669"/>
    <property type="project" value="UniProtKB-SubCell"/>
</dbReference>
<organism evidence="19 20">
    <name type="scientific">Clunio marinus</name>
    <dbReference type="NCBI Taxonomy" id="568069"/>
    <lineage>
        <taxon>Eukaryota</taxon>
        <taxon>Metazoa</taxon>
        <taxon>Ecdysozoa</taxon>
        <taxon>Arthropoda</taxon>
        <taxon>Hexapoda</taxon>
        <taxon>Insecta</taxon>
        <taxon>Pterygota</taxon>
        <taxon>Neoptera</taxon>
        <taxon>Endopterygota</taxon>
        <taxon>Diptera</taxon>
        <taxon>Nematocera</taxon>
        <taxon>Chironomoidea</taxon>
        <taxon>Chironomidae</taxon>
        <taxon>Clunio</taxon>
    </lineage>
</organism>
<dbReference type="PROSITE" id="PS50089">
    <property type="entry name" value="ZF_RING_2"/>
    <property type="match status" value="1"/>
</dbReference>
<dbReference type="STRING" id="568069.A0A1J1IBN3"/>
<feature type="compositionally biased region" description="Low complexity" evidence="15">
    <location>
        <begin position="514"/>
        <end position="525"/>
    </location>
</feature>
<feature type="chain" id="PRO_5012430239" description="RING-type E3 ubiquitin transferase" evidence="17">
    <location>
        <begin position="20"/>
        <end position="546"/>
    </location>
</feature>
<evidence type="ECO:0000256" key="2">
    <source>
        <dbReference type="ARBA" id="ARBA00004906"/>
    </source>
</evidence>
<dbReference type="PANTHER" id="PTHR47168">
    <property type="entry name" value="RING ZINC FINGER DOMAIN SUPERFAMILY PROTEIN-RELATED"/>
    <property type="match status" value="1"/>
</dbReference>
<evidence type="ECO:0000256" key="12">
    <source>
        <dbReference type="ARBA" id="ARBA00023180"/>
    </source>
</evidence>
<keyword evidence="7 17" id="KW-0732">Signal</keyword>
<dbReference type="SUPFAM" id="SSF57850">
    <property type="entry name" value="RING/U-box"/>
    <property type="match status" value="1"/>
</dbReference>
<feature type="compositionally biased region" description="Polar residues" evidence="15">
    <location>
        <begin position="499"/>
        <end position="511"/>
    </location>
</feature>
<feature type="region of interest" description="Disordered" evidence="15">
    <location>
        <begin position="458"/>
        <end position="527"/>
    </location>
</feature>
<sequence length="546" mass="61724">MHQLTYALSLVILLGISECICDVLVYRDSTNQIIDEFPSLAARFGPSLPPNGMRVLAVGGSPPDGCSPMEDAPKANFSFHGFEPKFAAIIIRGTCSFADKVRHAQNASFDAVIVYNKNSNDLEIMSASDDSDIFIPSVFVGRTGGDIILEEYLYINGFALVLNDDFPFNINTHLIIPFCIVVGLCFIIMFGFMIARCVRERRRVLRYRLPTSSLKKLESRRFTKNEIYDTCAICLDDYEEGDKLRILPCRHAYHTKCIDVWLTKNRRVCPVCKRKVYTIGERRRNRRRHSADSTTDSMSSHDPDDRTPLINNQGNNNVNHGTFNGEIQENDQSRAEEGNVGTATNAEAEEDDEILDGNQRSAFQRFNPFDRVPNLPPQLVDELGASVRIEEPESRWEKFTRFFSFRQQHPSNDNDDPPLLDASADDVDIIIEPNDNLIINSMSGNNILNSNLSGSFRNESNLPNTNDDDDADDDDEILDGRERRKVPRRNRRKHRSAPNIMTTDDQPSTSYDMPPSSSINSSPSNRLGVAAIPNIQFDPFRSNRRN</sequence>
<keyword evidence="8 14" id="KW-0863">Zinc-finger</keyword>
<dbReference type="PANTHER" id="PTHR47168:SF1">
    <property type="entry name" value="OS02G0798600 PROTEIN"/>
    <property type="match status" value="1"/>
</dbReference>
<dbReference type="AlphaFoldDB" id="A0A1J1IBN3"/>
<dbReference type="EC" id="2.3.2.27" evidence="3"/>
<evidence type="ECO:0000313" key="19">
    <source>
        <dbReference type="EMBL" id="CRK97685.1"/>
    </source>
</evidence>
<comment type="subcellular location">
    <subcellularLocation>
        <location evidence="13">Endomembrane system</location>
        <topology evidence="13">Single-pass type I membrane protein</topology>
    </subcellularLocation>
</comment>
<dbReference type="OrthoDB" id="8062037at2759"/>
<keyword evidence="9" id="KW-0862">Zinc</keyword>
<keyword evidence="20" id="KW-1185">Reference proteome</keyword>
<evidence type="ECO:0000256" key="1">
    <source>
        <dbReference type="ARBA" id="ARBA00000900"/>
    </source>
</evidence>
<keyword evidence="6" id="KW-0479">Metal-binding</keyword>
<dbReference type="Proteomes" id="UP000183832">
    <property type="component" value="Unassembled WGS sequence"/>
</dbReference>
<comment type="catalytic activity">
    <reaction evidence="1">
        <text>S-ubiquitinyl-[E2 ubiquitin-conjugating enzyme]-L-cysteine + [acceptor protein]-L-lysine = [E2 ubiquitin-conjugating enzyme]-L-cysteine + N(6)-ubiquitinyl-[acceptor protein]-L-lysine.</text>
        <dbReference type="EC" id="2.3.2.27"/>
    </reaction>
</comment>
<gene>
    <name evidence="19" type="ORF">CLUMA_CG011065</name>
</gene>
<feature type="signal peptide" evidence="17">
    <location>
        <begin position="1"/>
        <end position="19"/>
    </location>
</feature>
<keyword evidence="5 16" id="KW-0812">Transmembrane</keyword>
<evidence type="ECO:0000259" key="18">
    <source>
        <dbReference type="PROSITE" id="PS50089"/>
    </source>
</evidence>
<feature type="domain" description="RING-type" evidence="18">
    <location>
        <begin position="231"/>
        <end position="273"/>
    </location>
</feature>
<dbReference type="Gene3D" id="3.30.40.10">
    <property type="entry name" value="Zinc/RING finger domain, C3HC4 (zinc finger)"/>
    <property type="match status" value="1"/>
</dbReference>
<evidence type="ECO:0000313" key="20">
    <source>
        <dbReference type="Proteomes" id="UP000183832"/>
    </source>
</evidence>
<keyword evidence="10 16" id="KW-1133">Transmembrane helix</keyword>
<name>A0A1J1IBN3_9DIPT</name>
<dbReference type="Gene3D" id="3.50.30.30">
    <property type="match status" value="1"/>
</dbReference>
<evidence type="ECO:0000256" key="11">
    <source>
        <dbReference type="ARBA" id="ARBA00023136"/>
    </source>
</evidence>
<dbReference type="InterPro" id="IPR051653">
    <property type="entry name" value="E3_ligase_sorting_rcpt"/>
</dbReference>
<feature type="compositionally biased region" description="Acidic residues" evidence="15">
    <location>
        <begin position="466"/>
        <end position="477"/>
    </location>
</feature>
<dbReference type="InterPro" id="IPR046450">
    <property type="entry name" value="PA_dom_sf"/>
</dbReference>
<dbReference type="FunFam" id="3.50.30.30:FF:000026">
    <property type="entry name" value="E3 ubiquitin-protein ligase RNF13"/>
    <property type="match status" value="1"/>
</dbReference>
<comment type="pathway">
    <text evidence="2">Protein modification; protein ubiquitination.</text>
</comment>
<evidence type="ECO:0000256" key="10">
    <source>
        <dbReference type="ARBA" id="ARBA00022989"/>
    </source>
</evidence>
<dbReference type="EMBL" id="CVRI01000047">
    <property type="protein sequence ID" value="CRK97685.1"/>
    <property type="molecule type" value="Genomic_DNA"/>
</dbReference>
<dbReference type="GO" id="GO:0008270">
    <property type="term" value="F:zinc ion binding"/>
    <property type="evidence" value="ECO:0007669"/>
    <property type="project" value="UniProtKB-KW"/>
</dbReference>
<evidence type="ECO:0000256" key="17">
    <source>
        <dbReference type="SAM" id="SignalP"/>
    </source>
</evidence>
<dbReference type="FunFam" id="3.30.40.10:FF:000429">
    <property type="entry name" value="E3 ubiquitin-protein ligase RNF13"/>
    <property type="match status" value="1"/>
</dbReference>
<feature type="compositionally biased region" description="Basic residues" evidence="15">
    <location>
        <begin position="483"/>
        <end position="496"/>
    </location>
</feature>
<evidence type="ECO:0000256" key="14">
    <source>
        <dbReference type="PROSITE-ProRule" id="PRU00175"/>
    </source>
</evidence>
<dbReference type="InterPro" id="IPR044744">
    <property type="entry name" value="ZNRF4/RNF13/RNF167_PA"/>
</dbReference>
<keyword evidence="12" id="KW-0325">Glycoprotein</keyword>
<dbReference type="Pfam" id="PF02225">
    <property type="entry name" value="PA"/>
    <property type="match status" value="1"/>
</dbReference>
<dbReference type="InterPro" id="IPR001841">
    <property type="entry name" value="Znf_RING"/>
</dbReference>
<dbReference type="CDD" id="cd02123">
    <property type="entry name" value="PA_C_RZF_like"/>
    <property type="match status" value="1"/>
</dbReference>